<evidence type="ECO:0000313" key="8">
    <source>
        <dbReference type="EMBL" id="CAL8113295.1"/>
    </source>
</evidence>
<dbReference type="PANTHER" id="PTHR22776">
    <property type="entry name" value="MARVEL-CONTAINING POTENTIAL LIPID RAFT-ASSOCIATED PROTEIN"/>
    <property type="match status" value="1"/>
</dbReference>
<protein>
    <recommendedName>
        <fullName evidence="7">MARVEL domain-containing protein</fullName>
    </recommendedName>
</protein>
<keyword evidence="2 5" id="KW-0812">Transmembrane</keyword>
<comment type="subcellular location">
    <subcellularLocation>
        <location evidence="1">Membrane</location>
        <topology evidence="1">Multi-pass membrane protein</topology>
    </subcellularLocation>
</comment>
<evidence type="ECO:0000256" key="3">
    <source>
        <dbReference type="ARBA" id="ARBA00022989"/>
    </source>
</evidence>
<feature type="domain" description="MARVEL" evidence="7">
    <location>
        <begin position="25"/>
        <end position="141"/>
    </location>
</feature>
<dbReference type="InterPro" id="IPR008253">
    <property type="entry name" value="Marvel"/>
</dbReference>
<dbReference type="PANTHER" id="PTHR22776:SF49">
    <property type="entry name" value="MARVEL DOMAIN-CONTAINING PROTEIN"/>
    <property type="match status" value="1"/>
</dbReference>
<evidence type="ECO:0000256" key="1">
    <source>
        <dbReference type="ARBA" id="ARBA00004141"/>
    </source>
</evidence>
<feature type="transmembrane region" description="Helical" evidence="6">
    <location>
        <begin position="113"/>
        <end position="136"/>
    </location>
</feature>
<organism evidence="8 9">
    <name type="scientific">Orchesella dallaii</name>
    <dbReference type="NCBI Taxonomy" id="48710"/>
    <lineage>
        <taxon>Eukaryota</taxon>
        <taxon>Metazoa</taxon>
        <taxon>Ecdysozoa</taxon>
        <taxon>Arthropoda</taxon>
        <taxon>Hexapoda</taxon>
        <taxon>Collembola</taxon>
        <taxon>Entomobryomorpha</taxon>
        <taxon>Entomobryoidea</taxon>
        <taxon>Orchesellidae</taxon>
        <taxon>Orchesellinae</taxon>
        <taxon>Orchesella</taxon>
    </lineage>
</organism>
<evidence type="ECO:0000259" key="7">
    <source>
        <dbReference type="PROSITE" id="PS51225"/>
    </source>
</evidence>
<keyword evidence="9" id="KW-1185">Reference proteome</keyword>
<dbReference type="Proteomes" id="UP001642540">
    <property type="component" value="Unassembled WGS sequence"/>
</dbReference>
<accession>A0ABP1R0N1</accession>
<gene>
    <name evidence="8" type="ORF">ODALV1_LOCUS15973</name>
</gene>
<keyword evidence="3 6" id="KW-1133">Transmembrane helix</keyword>
<reference evidence="8 9" key="1">
    <citation type="submission" date="2024-08" db="EMBL/GenBank/DDBJ databases">
        <authorList>
            <person name="Cucini C."/>
            <person name="Frati F."/>
        </authorList>
    </citation>
    <scope>NUCLEOTIDE SEQUENCE [LARGE SCALE GENOMIC DNA]</scope>
</reference>
<sequence length="154" mass="17582">MAVIVNVDNHPNGTIPSERRIDLDYFKTPPGVVKISQFVLGVILLCVSKPLWLSVVVYLGFVVTSFWVWIYFFALQQKYQSPSLPWNVLEFYYTTGAAFAYIITSLITLFFIGWYLVALIFAVLNTVAYAIGAFLLMKDWKEWRMQGTGMMQGA</sequence>
<evidence type="ECO:0000256" key="5">
    <source>
        <dbReference type="PROSITE-ProRule" id="PRU00581"/>
    </source>
</evidence>
<feature type="transmembrane region" description="Helical" evidence="6">
    <location>
        <begin position="51"/>
        <end position="74"/>
    </location>
</feature>
<keyword evidence="4 5" id="KW-0472">Membrane</keyword>
<evidence type="ECO:0000256" key="6">
    <source>
        <dbReference type="SAM" id="Phobius"/>
    </source>
</evidence>
<feature type="transmembrane region" description="Helical" evidence="6">
    <location>
        <begin position="86"/>
        <end position="107"/>
    </location>
</feature>
<name>A0ABP1R0N1_9HEXA</name>
<comment type="caution">
    <text evidence="8">The sequence shown here is derived from an EMBL/GenBank/DDBJ whole genome shotgun (WGS) entry which is preliminary data.</text>
</comment>
<dbReference type="EMBL" id="CAXLJM020000049">
    <property type="protein sequence ID" value="CAL8113295.1"/>
    <property type="molecule type" value="Genomic_DNA"/>
</dbReference>
<evidence type="ECO:0000256" key="2">
    <source>
        <dbReference type="ARBA" id="ARBA00022692"/>
    </source>
</evidence>
<dbReference type="InterPro" id="IPR050578">
    <property type="entry name" value="MARVEL-CKLF_proteins"/>
</dbReference>
<evidence type="ECO:0000313" key="9">
    <source>
        <dbReference type="Proteomes" id="UP001642540"/>
    </source>
</evidence>
<proteinExistence type="predicted"/>
<evidence type="ECO:0000256" key="4">
    <source>
        <dbReference type="ARBA" id="ARBA00023136"/>
    </source>
</evidence>
<dbReference type="PROSITE" id="PS51225">
    <property type="entry name" value="MARVEL"/>
    <property type="match status" value="1"/>
</dbReference>